<dbReference type="Pfam" id="PF02562">
    <property type="entry name" value="PhoH"/>
    <property type="match status" value="1"/>
</dbReference>
<dbReference type="InterPro" id="IPR027417">
    <property type="entry name" value="P-loop_NTPase"/>
</dbReference>
<evidence type="ECO:0000256" key="3">
    <source>
        <dbReference type="ARBA" id="ARBA00022490"/>
    </source>
</evidence>
<dbReference type="SUPFAM" id="SSF52540">
    <property type="entry name" value="P-loop containing nucleoside triphosphate hydrolases"/>
    <property type="match status" value="1"/>
</dbReference>
<dbReference type="AlphaFoldDB" id="A0A916YBW9"/>
<reference evidence="9" key="2">
    <citation type="submission" date="2020-09" db="EMBL/GenBank/DDBJ databases">
        <authorList>
            <person name="Sun Q."/>
            <person name="Zhou Y."/>
        </authorList>
    </citation>
    <scope>NUCLEOTIDE SEQUENCE</scope>
    <source>
        <strain evidence="9">CGMCC 1.15152</strain>
    </source>
</reference>
<keyword evidence="5" id="KW-0067">ATP-binding</keyword>
<dbReference type="InterPro" id="IPR003714">
    <property type="entry name" value="PhoH"/>
</dbReference>
<dbReference type="GO" id="GO:0005524">
    <property type="term" value="F:ATP binding"/>
    <property type="evidence" value="ECO:0007669"/>
    <property type="project" value="UniProtKB-KW"/>
</dbReference>
<comment type="caution">
    <text evidence="9">The sequence shown here is derived from an EMBL/GenBank/DDBJ whole genome shotgun (WGS) entry which is preliminary data.</text>
</comment>
<feature type="compositionally biased region" description="Basic residues" evidence="7">
    <location>
        <begin position="343"/>
        <end position="356"/>
    </location>
</feature>
<feature type="domain" description="PhoH-like protein" evidence="8">
    <location>
        <begin position="113"/>
        <end position="314"/>
    </location>
</feature>
<evidence type="ECO:0000256" key="7">
    <source>
        <dbReference type="SAM" id="MobiDB-lite"/>
    </source>
</evidence>
<protein>
    <recommendedName>
        <fullName evidence="6">PhoH-like protein</fullName>
    </recommendedName>
</protein>
<dbReference type="PANTHER" id="PTHR30473:SF1">
    <property type="entry name" value="PHOH-LIKE PROTEIN"/>
    <property type="match status" value="1"/>
</dbReference>
<keyword evidence="10" id="KW-1185">Reference proteome</keyword>
<dbReference type="PANTHER" id="PTHR30473">
    <property type="entry name" value="PROTEIN PHOH"/>
    <property type="match status" value="1"/>
</dbReference>
<keyword evidence="4" id="KW-0547">Nucleotide-binding</keyword>
<dbReference type="EMBL" id="BMHO01000001">
    <property type="protein sequence ID" value="GGD39340.1"/>
    <property type="molecule type" value="Genomic_DNA"/>
</dbReference>
<evidence type="ECO:0000256" key="1">
    <source>
        <dbReference type="ARBA" id="ARBA00004496"/>
    </source>
</evidence>
<comment type="subcellular location">
    <subcellularLocation>
        <location evidence="1">Cytoplasm</location>
    </subcellularLocation>
</comment>
<dbReference type="InterPro" id="IPR051451">
    <property type="entry name" value="PhoH2-like"/>
</dbReference>
<reference evidence="9" key="1">
    <citation type="journal article" date="2014" name="Int. J. Syst. Evol. Microbiol.">
        <title>Complete genome sequence of Corynebacterium casei LMG S-19264T (=DSM 44701T), isolated from a smear-ripened cheese.</title>
        <authorList>
            <consortium name="US DOE Joint Genome Institute (JGI-PGF)"/>
            <person name="Walter F."/>
            <person name="Albersmeier A."/>
            <person name="Kalinowski J."/>
            <person name="Ruckert C."/>
        </authorList>
    </citation>
    <scope>NUCLEOTIDE SEQUENCE</scope>
    <source>
        <strain evidence="9">CGMCC 1.15152</strain>
    </source>
</reference>
<dbReference type="FunFam" id="3.40.50.300:FF:000013">
    <property type="entry name" value="PhoH family ATPase"/>
    <property type="match status" value="1"/>
</dbReference>
<feature type="compositionally biased region" description="Basic and acidic residues" evidence="7">
    <location>
        <begin position="333"/>
        <end position="342"/>
    </location>
</feature>
<evidence type="ECO:0000256" key="6">
    <source>
        <dbReference type="ARBA" id="ARBA00039970"/>
    </source>
</evidence>
<evidence type="ECO:0000259" key="8">
    <source>
        <dbReference type="Pfam" id="PF02562"/>
    </source>
</evidence>
<organism evidence="9 10">
    <name type="scientific">Microbacterium faecale</name>
    <dbReference type="NCBI Taxonomy" id="1804630"/>
    <lineage>
        <taxon>Bacteria</taxon>
        <taxon>Bacillati</taxon>
        <taxon>Actinomycetota</taxon>
        <taxon>Actinomycetes</taxon>
        <taxon>Micrococcales</taxon>
        <taxon>Microbacteriaceae</taxon>
        <taxon>Microbacterium</taxon>
    </lineage>
</organism>
<evidence type="ECO:0000313" key="9">
    <source>
        <dbReference type="EMBL" id="GGD39340.1"/>
    </source>
</evidence>
<sequence length="356" mass="38690">MADDTDATTVTITADGVAMVQLLGPQDKLLRMVEGRHPDVDVHVRGNEITLSGAASDVAAARLLVDELIALARSGHTLDPSDVETANRVIRQSGEQPARGLGEAIVQARGKGIRPKTPGQRDYVDAIDLNTIVFGIGPAGTGKTYLAMAKAVQALQRREVSRIILTRPAVEAGERLGFLPGSLTDKIDPYLRPLYDAINEMMDPEIVPKLMASGTIEVAPLAYMRGRTLNDSFVVLDEAQNTTPEQMKMFLTRLGFGTKMVVTGDVTQVDLPGGTSGLRVVNRVLGDVDDIHFAHLSSDDVVRHALVGRIVDAYTVYDESRQARRVELDEAREFANRADRRRGATPRARNAKRGHP</sequence>
<evidence type="ECO:0000256" key="2">
    <source>
        <dbReference type="ARBA" id="ARBA00010393"/>
    </source>
</evidence>
<proteinExistence type="inferred from homology"/>
<comment type="similarity">
    <text evidence="2">Belongs to the PhoH family.</text>
</comment>
<dbReference type="Proteomes" id="UP000633205">
    <property type="component" value="Unassembled WGS sequence"/>
</dbReference>
<evidence type="ECO:0000256" key="4">
    <source>
        <dbReference type="ARBA" id="ARBA00022741"/>
    </source>
</evidence>
<dbReference type="Gene3D" id="3.40.50.300">
    <property type="entry name" value="P-loop containing nucleotide triphosphate hydrolases"/>
    <property type="match status" value="1"/>
</dbReference>
<accession>A0A916YBW9</accession>
<name>A0A916YBW9_9MICO</name>
<keyword evidence="3" id="KW-0963">Cytoplasm</keyword>
<evidence type="ECO:0000256" key="5">
    <source>
        <dbReference type="ARBA" id="ARBA00022840"/>
    </source>
</evidence>
<feature type="region of interest" description="Disordered" evidence="7">
    <location>
        <begin position="333"/>
        <end position="356"/>
    </location>
</feature>
<gene>
    <name evidence="9" type="ORF">GCM10010915_20100</name>
</gene>
<dbReference type="GO" id="GO:0005829">
    <property type="term" value="C:cytosol"/>
    <property type="evidence" value="ECO:0007669"/>
    <property type="project" value="TreeGrafter"/>
</dbReference>
<evidence type="ECO:0000313" key="10">
    <source>
        <dbReference type="Proteomes" id="UP000633205"/>
    </source>
</evidence>